<gene>
    <name evidence="2" type="ORF">B0T26DRAFT_751952</name>
</gene>
<dbReference type="RefSeq" id="XP_060296758.1">
    <property type="nucleotide sequence ID" value="XM_060445456.1"/>
</dbReference>
<keyword evidence="3" id="KW-1185">Reference proteome</keyword>
<evidence type="ECO:0000313" key="2">
    <source>
        <dbReference type="EMBL" id="KAK0717965.1"/>
    </source>
</evidence>
<sequence length="177" mass="19156">MAAQDSRLLLLLHRVLRDFIITDDDEMDGANNPNGPVGIQLHISDTFTINDLERLRAAACDALAGLDVIVRHGKSNSSVPHTLTEAEARSITTHFFRDTVGTALVRVAAFVAEAEDYNVNLSTRAAEFNNDEDVPGAFRALFSNLAALKFSGGGLSGHHSESGVPRRRRLQYELGGG</sequence>
<evidence type="ECO:0000313" key="3">
    <source>
        <dbReference type="Proteomes" id="UP001172101"/>
    </source>
</evidence>
<accession>A0AA40DW94</accession>
<dbReference type="AlphaFoldDB" id="A0AA40DW94"/>
<organism evidence="2 3">
    <name type="scientific">Lasiosphaeria miniovina</name>
    <dbReference type="NCBI Taxonomy" id="1954250"/>
    <lineage>
        <taxon>Eukaryota</taxon>
        <taxon>Fungi</taxon>
        <taxon>Dikarya</taxon>
        <taxon>Ascomycota</taxon>
        <taxon>Pezizomycotina</taxon>
        <taxon>Sordariomycetes</taxon>
        <taxon>Sordariomycetidae</taxon>
        <taxon>Sordariales</taxon>
        <taxon>Lasiosphaeriaceae</taxon>
        <taxon>Lasiosphaeria</taxon>
    </lineage>
</organism>
<name>A0AA40DW94_9PEZI</name>
<dbReference type="GeneID" id="85328726"/>
<protein>
    <submittedName>
        <fullName evidence="2">Uncharacterized protein</fullName>
    </submittedName>
</protein>
<dbReference type="EMBL" id="JAUIRO010000004">
    <property type="protein sequence ID" value="KAK0717965.1"/>
    <property type="molecule type" value="Genomic_DNA"/>
</dbReference>
<comment type="caution">
    <text evidence="2">The sequence shown here is derived from an EMBL/GenBank/DDBJ whole genome shotgun (WGS) entry which is preliminary data.</text>
</comment>
<evidence type="ECO:0000256" key="1">
    <source>
        <dbReference type="SAM" id="MobiDB-lite"/>
    </source>
</evidence>
<feature type="region of interest" description="Disordered" evidence="1">
    <location>
        <begin position="154"/>
        <end position="177"/>
    </location>
</feature>
<proteinExistence type="predicted"/>
<reference evidence="2" key="1">
    <citation type="submission" date="2023-06" db="EMBL/GenBank/DDBJ databases">
        <title>Genome-scale phylogeny and comparative genomics of the fungal order Sordariales.</title>
        <authorList>
            <consortium name="Lawrence Berkeley National Laboratory"/>
            <person name="Hensen N."/>
            <person name="Bonometti L."/>
            <person name="Westerberg I."/>
            <person name="Brannstrom I.O."/>
            <person name="Guillou S."/>
            <person name="Cros-Aarteil S."/>
            <person name="Calhoun S."/>
            <person name="Haridas S."/>
            <person name="Kuo A."/>
            <person name="Mondo S."/>
            <person name="Pangilinan J."/>
            <person name="Riley R."/>
            <person name="LaButti K."/>
            <person name="Andreopoulos B."/>
            <person name="Lipzen A."/>
            <person name="Chen C."/>
            <person name="Yanf M."/>
            <person name="Daum C."/>
            <person name="Ng V."/>
            <person name="Clum A."/>
            <person name="Steindorff A."/>
            <person name="Ohm R."/>
            <person name="Martin F."/>
            <person name="Silar P."/>
            <person name="Natvig D."/>
            <person name="Lalanne C."/>
            <person name="Gautier V."/>
            <person name="Ament-velasquez S.L."/>
            <person name="Kruys A."/>
            <person name="Hutchinson M.I."/>
            <person name="Powell A.J."/>
            <person name="Barry K."/>
            <person name="Miller A.N."/>
            <person name="Grigoriev I.V."/>
            <person name="Debuchy R."/>
            <person name="Gladieux P."/>
            <person name="Thoren M.H."/>
            <person name="Johannesson H."/>
        </authorList>
    </citation>
    <scope>NUCLEOTIDE SEQUENCE</scope>
    <source>
        <strain evidence="2">SMH2392-1A</strain>
    </source>
</reference>
<dbReference type="Proteomes" id="UP001172101">
    <property type="component" value="Unassembled WGS sequence"/>
</dbReference>